<dbReference type="AlphaFoldDB" id="A0A0F9KLX8"/>
<protein>
    <recommendedName>
        <fullName evidence="2">Terminase large subunit gp17-like C-terminal domain-containing protein</fullName>
    </recommendedName>
</protein>
<gene>
    <name evidence="1" type="ORF">LCGC14_1617850</name>
</gene>
<accession>A0A0F9KLX8</accession>
<comment type="caution">
    <text evidence="1">The sequence shown here is derived from an EMBL/GenBank/DDBJ whole genome shotgun (WGS) entry which is preliminary data.</text>
</comment>
<dbReference type="InterPro" id="IPR027417">
    <property type="entry name" value="P-loop_NTPase"/>
</dbReference>
<dbReference type="Gene3D" id="3.30.420.240">
    <property type="match status" value="1"/>
</dbReference>
<organism evidence="1">
    <name type="scientific">marine sediment metagenome</name>
    <dbReference type="NCBI Taxonomy" id="412755"/>
    <lineage>
        <taxon>unclassified sequences</taxon>
        <taxon>metagenomes</taxon>
        <taxon>ecological metagenomes</taxon>
    </lineage>
</organism>
<proteinExistence type="predicted"/>
<evidence type="ECO:0008006" key="2">
    <source>
        <dbReference type="Google" id="ProtNLM"/>
    </source>
</evidence>
<reference evidence="1" key="1">
    <citation type="journal article" date="2015" name="Nature">
        <title>Complex archaea that bridge the gap between prokaryotes and eukaryotes.</title>
        <authorList>
            <person name="Spang A."/>
            <person name="Saw J.H."/>
            <person name="Jorgensen S.L."/>
            <person name="Zaremba-Niedzwiedzka K."/>
            <person name="Martijn J."/>
            <person name="Lind A.E."/>
            <person name="van Eijk R."/>
            <person name="Schleper C."/>
            <person name="Guy L."/>
            <person name="Ettema T.J."/>
        </authorList>
    </citation>
    <scope>NUCLEOTIDE SEQUENCE</scope>
</reference>
<feature type="non-terminal residue" evidence="1">
    <location>
        <position position="1"/>
    </location>
</feature>
<sequence>PDSTERFGFKELGSEIIAYPSTVTAGLGKTAGRVIHDEADFHDLFELNLSHTKATVADSPGRKLAAVSTIDTDKADSYFREQVKKGEGSGYLDAGQNGFKTLFYGIYSRPDRDEAWYDQLVKENRETPWVVQKNYPRTIQEALSPLVAQSCFNADVLLELMDNSADPPVRQGFIFILSKPRVGVHYVAGTDVGGGVGLDYSCTTIVGKEGLSSEVVAMIYTNSLATDLFAYETDKLCREYCDCLLGVENNAMGIAVTDKLLELGYPSLYYGDKEKKRVGWVTSGKSKHTGIVELVQAVDNGSLTTGFKPQIKEMMEWQWIEKGGDYKPIPTGKTHGDTVISLMIANAMLKHVGTPVKAKMFVNGVQVW</sequence>
<name>A0A0F9KLX8_9ZZZZ</name>
<dbReference type="EMBL" id="LAZR01013183">
    <property type="protein sequence ID" value="KKM23178.1"/>
    <property type="molecule type" value="Genomic_DNA"/>
</dbReference>
<evidence type="ECO:0000313" key="1">
    <source>
        <dbReference type="EMBL" id="KKM23178.1"/>
    </source>
</evidence>
<dbReference type="Gene3D" id="3.40.50.300">
    <property type="entry name" value="P-loop containing nucleotide triphosphate hydrolases"/>
    <property type="match status" value="1"/>
</dbReference>